<keyword evidence="1" id="KW-0812">Transmembrane</keyword>
<dbReference type="EMBL" id="FPHR01000002">
    <property type="protein sequence ID" value="SFV76417.1"/>
    <property type="molecule type" value="Genomic_DNA"/>
</dbReference>
<keyword evidence="1" id="KW-0472">Membrane</keyword>
<proteinExistence type="predicted"/>
<accession>A0A1W1D7L3</accession>
<reference evidence="2" key="1">
    <citation type="submission" date="2016-10" db="EMBL/GenBank/DDBJ databases">
        <authorList>
            <person name="de Groot N.N."/>
        </authorList>
    </citation>
    <scope>NUCLEOTIDE SEQUENCE</scope>
</reference>
<protein>
    <submittedName>
        <fullName evidence="2">Uncharacterized protein</fullName>
    </submittedName>
</protein>
<organism evidence="2">
    <name type="scientific">hydrothermal vent metagenome</name>
    <dbReference type="NCBI Taxonomy" id="652676"/>
    <lineage>
        <taxon>unclassified sequences</taxon>
        <taxon>metagenomes</taxon>
        <taxon>ecological metagenomes</taxon>
    </lineage>
</organism>
<dbReference type="AlphaFoldDB" id="A0A1W1D7L3"/>
<keyword evidence="1" id="KW-1133">Transmembrane helix</keyword>
<evidence type="ECO:0000256" key="1">
    <source>
        <dbReference type="SAM" id="Phobius"/>
    </source>
</evidence>
<gene>
    <name evidence="2" type="ORF">MNB_SUP05-4-518</name>
</gene>
<evidence type="ECO:0000313" key="2">
    <source>
        <dbReference type="EMBL" id="SFV76417.1"/>
    </source>
</evidence>
<feature type="transmembrane region" description="Helical" evidence="1">
    <location>
        <begin position="27"/>
        <end position="57"/>
    </location>
</feature>
<sequence length="58" mass="6549">MNLEDSKVQVTDINMPFFSMVWFMVKWVIASIPAIIILWLLFIAFGGIVTGLGIAYIN</sequence>
<name>A0A1W1D7L3_9ZZZZ</name>